<sequence length="68" mass="7911">MYLGAAQFMFPLKDHSGSHIEWRAVEGYKFPPSVFMCAVLQQLESANLQWSDFDNKLENATQRHKHEV</sequence>
<evidence type="ECO:0000313" key="2">
    <source>
        <dbReference type="EnsemblPlants" id="Ma08_p18960.1"/>
    </source>
</evidence>
<organism evidence="2 3">
    <name type="scientific">Musa acuminata subsp. malaccensis</name>
    <name type="common">Wild banana</name>
    <name type="synonym">Musa malaccensis</name>
    <dbReference type="NCBI Taxonomy" id="214687"/>
    <lineage>
        <taxon>Eukaryota</taxon>
        <taxon>Viridiplantae</taxon>
        <taxon>Streptophyta</taxon>
        <taxon>Embryophyta</taxon>
        <taxon>Tracheophyta</taxon>
        <taxon>Spermatophyta</taxon>
        <taxon>Magnoliopsida</taxon>
        <taxon>Liliopsida</taxon>
        <taxon>Zingiberales</taxon>
        <taxon>Musaceae</taxon>
        <taxon>Musa</taxon>
    </lineage>
</organism>
<accession>A0A804K887</accession>
<dbReference type="AlphaFoldDB" id="A0A804K887"/>
<name>A0A804K887_MUSAM</name>
<evidence type="ECO:0000313" key="3">
    <source>
        <dbReference type="Proteomes" id="UP000012960"/>
    </source>
</evidence>
<proteinExistence type="predicted"/>
<dbReference type="Proteomes" id="UP000012960">
    <property type="component" value="Unplaced"/>
</dbReference>
<keyword evidence="3" id="KW-1185">Reference proteome</keyword>
<dbReference type="EnsemblPlants" id="Ma08_t18960.1">
    <property type="protein sequence ID" value="Ma08_p18960.1"/>
    <property type="gene ID" value="Ma08_g18960"/>
</dbReference>
<dbReference type="InParanoid" id="A0A804K887"/>
<gene>
    <name evidence="1" type="ORF">GSMUA_98840.1</name>
</gene>
<reference evidence="1" key="1">
    <citation type="submission" date="2021-03" db="EMBL/GenBank/DDBJ databases">
        <authorList>
            <consortium name="Genoscope - CEA"/>
            <person name="William W."/>
        </authorList>
    </citation>
    <scope>NUCLEOTIDE SEQUENCE</scope>
    <source>
        <strain evidence="1">Doubled-haploid Pahang</strain>
    </source>
</reference>
<dbReference type="Gramene" id="Ma08_t18960.1">
    <property type="protein sequence ID" value="Ma08_p18960.1"/>
    <property type="gene ID" value="Ma08_g18960"/>
</dbReference>
<dbReference type="EMBL" id="HG996472">
    <property type="protein sequence ID" value="CAG1831836.1"/>
    <property type="molecule type" value="Genomic_DNA"/>
</dbReference>
<protein>
    <submittedName>
        <fullName evidence="1">(wild Malaysian banana) hypothetical protein</fullName>
    </submittedName>
</protein>
<reference evidence="2" key="2">
    <citation type="submission" date="2021-05" db="UniProtKB">
        <authorList>
            <consortium name="EnsemblPlants"/>
        </authorList>
    </citation>
    <scope>IDENTIFICATION</scope>
    <source>
        <strain evidence="2">subsp. malaccensis</strain>
    </source>
</reference>
<evidence type="ECO:0000313" key="1">
    <source>
        <dbReference type="EMBL" id="CAG1831836.1"/>
    </source>
</evidence>